<comment type="caution">
    <text evidence="3">The sequence shown here is derived from an EMBL/GenBank/DDBJ whole genome shotgun (WGS) entry which is preliminary data.</text>
</comment>
<dbReference type="InterPro" id="IPR011249">
    <property type="entry name" value="Metalloenz_LuxS/M16"/>
</dbReference>
<keyword evidence="1" id="KW-0479">Metal-binding</keyword>
<dbReference type="Proteomes" id="UP000663829">
    <property type="component" value="Unassembled WGS sequence"/>
</dbReference>
<evidence type="ECO:0000256" key="1">
    <source>
        <dbReference type="ARBA" id="ARBA00022723"/>
    </source>
</evidence>
<protein>
    <recommendedName>
        <fullName evidence="2">Coenzyme PQQ synthesis protein F-like C-terminal lobe domain-containing protein</fullName>
    </recommendedName>
</protein>
<sequence>MISTLLLKILFRQRYWTSSTIPMIQKQLLRHHSTMTMDPEQFQWDEELQQFVDWLDDSSMLSFGESYPPKRQPFVSLFAQKRFIKSTGKSNNYSLGDVVLMPSVLKFDMKCLRPAVIIGISCDEGGQLDLMYTCPLKKYVPNRENTAKYVESISVLDATPGTLSFDSLILVDRGGFTDTNSIRKKCGVINSNLLQKQALDYMTSIQQQFHDKQYYQPLFSTMLLSRHCLMLPEESCGDQLRTKEQLGYIVFSGYDRSDYGSAQGFYITIQSSTKLDYVNLRIETYIDSIREYITTMSDDVYYKQREGYIIKKLEI</sequence>
<evidence type="ECO:0000313" key="5">
    <source>
        <dbReference type="Proteomes" id="UP000663829"/>
    </source>
</evidence>
<dbReference type="SUPFAM" id="SSF63411">
    <property type="entry name" value="LuxS/MPP-like metallohydrolase"/>
    <property type="match status" value="1"/>
</dbReference>
<dbReference type="InterPro" id="IPR050626">
    <property type="entry name" value="Peptidase_M16"/>
</dbReference>
<evidence type="ECO:0000313" key="3">
    <source>
        <dbReference type="EMBL" id="CAF1222696.1"/>
    </source>
</evidence>
<proteinExistence type="predicted"/>
<dbReference type="EMBL" id="CAJOBC010009363">
    <property type="protein sequence ID" value="CAF3985952.1"/>
    <property type="molecule type" value="Genomic_DNA"/>
</dbReference>
<dbReference type="Gene3D" id="3.30.830.10">
    <property type="entry name" value="Metalloenzyme, LuxS/M16 peptidase-like"/>
    <property type="match status" value="1"/>
</dbReference>
<dbReference type="Pfam" id="PF22456">
    <property type="entry name" value="PqqF-like_C_4"/>
    <property type="match status" value="1"/>
</dbReference>
<accession>A0A814Y0R6</accession>
<evidence type="ECO:0000259" key="2">
    <source>
        <dbReference type="Pfam" id="PF22456"/>
    </source>
</evidence>
<dbReference type="Proteomes" id="UP000681722">
    <property type="component" value="Unassembled WGS sequence"/>
</dbReference>
<dbReference type="PANTHER" id="PTHR43690:SF18">
    <property type="entry name" value="INSULIN-DEGRADING ENZYME-RELATED"/>
    <property type="match status" value="1"/>
</dbReference>
<dbReference type="EMBL" id="CAJNOQ010009360">
    <property type="protein sequence ID" value="CAF1222696.1"/>
    <property type="molecule type" value="Genomic_DNA"/>
</dbReference>
<keyword evidence="5" id="KW-1185">Reference proteome</keyword>
<gene>
    <name evidence="3" type="ORF">GPM918_LOCUS24769</name>
    <name evidence="4" type="ORF">SRO942_LOCUS24772</name>
</gene>
<dbReference type="OrthoDB" id="952271at2759"/>
<evidence type="ECO:0000313" key="4">
    <source>
        <dbReference type="EMBL" id="CAF3985952.1"/>
    </source>
</evidence>
<reference evidence="3" key="1">
    <citation type="submission" date="2021-02" db="EMBL/GenBank/DDBJ databases">
        <authorList>
            <person name="Nowell W R."/>
        </authorList>
    </citation>
    <scope>NUCLEOTIDE SEQUENCE</scope>
</reference>
<feature type="domain" description="Coenzyme PQQ synthesis protein F-like C-terminal lobe" evidence="2">
    <location>
        <begin position="238"/>
        <end position="309"/>
    </location>
</feature>
<feature type="non-terminal residue" evidence="3">
    <location>
        <position position="1"/>
    </location>
</feature>
<organism evidence="3 5">
    <name type="scientific">Didymodactylos carnosus</name>
    <dbReference type="NCBI Taxonomy" id="1234261"/>
    <lineage>
        <taxon>Eukaryota</taxon>
        <taxon>Metazoa</taxon>
        <taxon>Spiralia</taxon>
        <taxon>Gnathifera</taxon>
        <taxon>Rotifera</taxon>
        <taxon>Eurotatoria</taxon>
        <taxon>Bdelloidea</taxon>
        <taxon>Philodinida</taxon>
        <taxon>Philodinidae</taxon>
        <taxon>Didymodactylos</taxon>
    </lineage>
</organism>
<dbReference type="GO" id="GO:0046872">
    <property type="term" value="F:metal ion binding"/>
    <property type="evidence" value="ECO:0007669"/>
    <property type="project" value="UniProtKB-KW"/>
</dbReference>
<name>A0A814Y0R6_9BILA</name>
<dbReference type="PANTHER" id="PTHR43690">
    <property type="entry name" value="NARDILYSIN"/>
    <property type="match status" value="1"/>
</dbReference>
<dbReference type="AlphaFoldDB" id="A0A814Y0R6"/>
<dbReference type="InterPro" id="IPR054734">
    <property type="entry name" value="PqqF-like_C_4"/>
</dbReference>